<reference evidence="1 2" key="1">
    <citation type="submission" date="2017-08" db="EMBL/GenBank/DDBJ databases">
        <title>Burning lignite coal seam in the remote Altai Mountains harbors a hydrogen-driven thermophilic microbial community.</title>
        <authorList>
            <person name="Kadnikov V.V."/>
            <person name="Mardanov A.V."/>
            <person name="Ivasenko D."/>
            <person name="Beletsky A.V."/>
            <person name="Karnachuk O.V."/>
            <person name="Ravin N.V."/>
        </authorList>
    </citation>
    <scope>NUCLEOTIDE SEQUENCE [LARGE SCALE GENOMIC DNA]</scope>
    <source>
        <strain evidence="1">AL31</strain>
    </source>
</reference>
<dbReference type="Proteomes" id="UP000244016">
    <property type="component" value="Unassembled WGS sequence"/>
</dbReference>
<accession>A0A2T5G687</accession>
<evidence type="ECO:0000313" key="2">
    <source>
        <dbReference type="Proteomes" id="UP000244016"/>
    </source>
</evidence>
<dbReference type="EMBL" id="PEBW01000004">
    <property type="protein sequence ID" value="PTQ51693.1"/>
    <property type="molecule type" value="Genomic_DNA"/>
</dbReference>
<comment type="caution">
    <text evidence="1">The sequence shown here is derived from an EMBL/GenBank/DDBJ whole genome shotgun (WGS) entry which is preliminary data.</text>
</comment>
<sequence length="168" mass="18826">MKPLLFFALSLCGAGIGWSTGERYRRRTRLLGAFRQAFLVLELEVLVRRVPLPEVARELSAEGPEELRGFFADLARKLADGARSFGEAWEGALEPLTPHLREADQRLLRAAGSTLGRGDVEHAARVFHRTDEELARRIEEALEEERRYVGLYRNLGFLGGLALGILVL</sequence>
<name>A0A2T5G687_9BACL</name>
<dbReference type="Pfam" id="PF09548">
    <property type="entry name" value="Spore_III_AB"/>
    <property type="match status" value="1"/>
</dbReference>
<gene>
    <name evidence="1" type="ORF">BLITH_1331</name>
</gene>
<dbReference type="AlphaFoldDB" id="A0A2T5G687"/>
<organism evidence="1 2">
    <name type="scientific">Brockia lithotrophica</name>
    <dbReference type="NCBI Taxonomy" id="933949"/>
    <lineage>
        <taxon>Bacteria</taxon>
        <taxon>Bacillati</taxon>
        <taxon>Bacillota</taxon>
        <taxon>Bacilli</taxon>
        <taxon>Bacillales</taxon>
        <taxon>Bacillales Family X. Incertae Sedis</taxon>
        <taxon>Brockia</taxon>
    </lineage>
</organism>
<proteinExistence type="predicted"/>
<evidence type="ECO:0000313" key="1">
    <source>
        <dbReference type="EMBL" id="PTQ51693.1"/>
    </source>
</evidence>
<dbReference type="InterPro" id="IPR014198">
    <property type="entry name" value="Spore_III_AB"/>
</dbReference>
<protein>
    <submittedName>
        <fullName evidence="1">Stage III sporulation protein AB</fullName>
    </submittedName>
</protein>